<keyword evidence="1" id="KW-0862">Zinc</keyword>
<dbReference type="Pfam" id="PF04434">
    <property type="entry name" value="SWIM"/>
    <property type="match status" value="1"/>
</dbReference>
<evidence type="ECO:0000313" key="4">
    <source>
        <dbReference type="Proteomes" id="UP001500621"/>
    </source>
</evidence>
<proteinExistence type="predicted"/>
<dbReference type="RefSeq" id="WP_345264316.1">
    <property type="nucleotide sequence ID" value="NZ_BAABIM010000001.1"/>
</dbReference>
<organism evidence="3 4">
    <name type="scientific">Nocardioides nanhaiensis</name>
    <dbReference type="NCBI Taxonomy" id="1476871"/>
    <lineage>
        <taxon>Bacteria</taxon>
        <taxon>Bacillati</taxon>
        <taxon>Actinomycetota</taxon>
        <taxon>Actinomycetes</taxon>
        <taxon>Propionibacteriales</taxon>
        <taxon>Nocardioidaceae</taxon>
        <taxon>Nocardioides</taxon>
    </lineage>
</organism>
<sequence length="432" mass="46128">MTRWTHEQVTKLAPDAAALAAARRLAVPSPWSDTGASETLVWGRCQGSGKTPYQVSVDITGPAFRCSCPSRKFPCKHALALMLLWVDGQGTVPTSADAAAFAGEWAARRAATAAAEAATPARKAPDPAARAKRLEERLALMDGGVADFRLWLTDLVRGGTAAARQQPYPWWDAAAARLVDVQLPGLAEQVRTLASEVRARDDWAEHMLVVLGRWWAIAHAWAGRDALSEHELGDLRAVLGWSYPSDAVLAADAVTDSWLVLGAHRSDDGRLQQQRTWLWGETTHQTLQVLDFAAGGQALPVAQVVGSVLQATVARYPGTTARRARFVDQPAAVRDAGGLPAGGDLDDAFRVAAEAWALNAWATRVPVVLDGVRLAAERLVDGAGRSVPLLPEARPWLALAVSGGAPVTVFAELEERGARLLSVEVEGQLVAL</sequence>
<accession>A0ABP8W360</accession>
<dbReference type="InterPro" id="IPR007527">
    <property type="entry name" value="Znf_SWIM"/>
</dbReference>
<protein>
    <submittedName>
        <fullName evidence="3">SWIM zinc finger family protein</fullName>
    </submittedName>
</protein>
<gene>
    <name evidence="3" type="ORF">GCM10023226_15470</name>
</gene>
<name>A0ABP8W360_9ACTN</name>
<comment type="caution">
    <text evidence="3">The sequence shown here is derived from an EMBL/GenBank/DDBJ whole genome shotgun (WGS) entry which is preliminary data.</text>
</comment>
<feature type="domain" description="SWIM-type" evidence="2">
    <location>
        <begin position="53"/>
        <end position="86"/>
    </location>
</feature>
<evidence type="ECO:0000313" key="3">
    <source>
        <dbReference type="EMBL" id="GAA4679044.1"/>
    </source>
</evidence>
<reference evidence="4" key="1">
    <citation type="journal article" date="2019" name="Int. J. Syst. Evol. Microbiol.">
        <title>The Global Catalogue of Microorganisms (GCM) 10K type strain sequencing project: providing services to taxonomists for standard genome sequencing and annotation.</title>
        <authorList>
            <consortium name="The Broad Institute Genomics Platform"/>
            <consortium name="The Broad Institute Genome Sequencing Center for Infectious Disease"/>
            <person name="Wu L."/>
            <person name="Ma J."/>
        </authorList>
    </citation>
    <scope>NUCLEOTIDE SEQUENCE [LARGE SCALE GENOMIC DNA]</scope>
    <source>
        <strain evidence="4">JCM 18127</strain>
    </source>
</reference>
<keyword evidence="4" id="KW-1185">Reference proteome</keyword>
<dbReference type="PROSITE" id="PS50966">
    <property type="entry name" value="ZF_SWIM"/>
    <property type="match status" value="1"/>
</dbReference>
<keyword evidence="1" id="KW-0863">Zinc-finger</keyword>
<dbReference type="Proteomes" id="UP001500621">
    <property type="component" value="Unassembled WGS sequence"/>
</dbReference>
<evidence type="ECO:0000259" key="2">
    <source>
        <dbReference type="PROSITE" id="PS50966"/>
    </source>
</evidence>
<evidence type="ECO:0000256" key="1">
    <source>
        <dbReference type="PROSITE-ProRule" id="PRU00325"/>
    </source>
</evidence>
<keyword evidence="1" id="KW-0479">Metal-binding</keyword>
<dbReference type="EMBL" id="BAABIM010000001">
    <property type="protein sequence ID" value="GAA4679044.1"/>
    <property type="molecule type" value="Genomic_DNA"/>
</dbReference>